<feature type="compositionally biased region" description="Pro residues" evidence="2">
    <location>
        <begin position="181"/>
        <end position="199"/>
    </location>
</feature>
<protein>
    <recommendedName>
        <fullName evidence="4">FimV N-terminal domain-containing protein</fullName>
    </recommendedName>
</protein>
<dbReference type="RefSeq" id="WP_026815725.1">
    <property type="nucleotide sequence ID" value="NZ_AUFF01000001.1"/>
</dbReference>
<dbReference type="InterPro" id="IPR018392">
    <property type="entry name" value="LysM"/>
</dbReference>
<dbReference type="InterPro" id="IPR038440">
    <property type="entry name" value="FimV_C_sf"/>
</dbReference>
<dbReference type="InterPro" id="IPR057840">
    <property type="entry name" value="FimV_N"/>
</dbReference>
<sequence>MKIRHLQLPLALALALGAGSAHALGLGAIQVRSGLNEPLVAEIPILSASSGELDQLKVRLASPEAFARVGLERPAGLTANLMMEVTRNAAGQPVVRVTTPGRFNEPYLTFLIEAEWGNGRVVREFNALIDPPYIAPAVVRPLATPPSPAVAAPAPVPALPVATEPETSAVPDAQAAEPAPLAEPEPLPPPEPAPRPEPAPVAAAPQPQPQALPPQPQALPPPSQPAPQPQSQPQPQPQPQPVASPPAPEPVAGDITVADGQTLWAIAERAREGRGISINRMMVALQRTNPEAFIDDNINLLKSGAVLRIPGSEAIAALSDQEAALLVRQQNDAWQSRRRPVPQPAVETVDAAAARAPTPATRTPAPAGRLEIAPPGGDPSASPAAQSGASDSGTGSELRAELTQAREDLAARSAEVAELTSQLDELESERSDTERLIAMQSSRLQALQDQLAAREAAAAAEAPAPDAAPATADAPAPAEAAATPWYLNPFVLAGGLLILLGGLVMALRGRRSPAPTVVGRRISDDDAFRATVAARSPEDAGDAVGGETAITEDAGAAVEDEETIGGDPVQARLEQAVRDRPDDLEAHISLLRHLYSYHRVGEFEAAAQAMRSHVRSTLDPRWREAVVMGVALSPGNPLFSQAGWNTPKFAGDRVQGPITAPAPAVAPAPSPEPQPELEPQPEPEPEAPVAVAPAMPADVAAPVAAPPVTAATLEEELRALEADLTPASMPPADTSALDDDIELDLRRGATAEDDGSETKIELARAYLDIGDVDGARGMLEEVIAEAGPAGREKARQLLQEIG</sequence>
<feature type="compositionally biased region" description="Pro residues" evidence="2">
    <location>
        <begin position="664"/>
        <end position="678"/>
    </location>
</feature>
<dbReference type="InterPro" id="IPR020011">
    <property type="entry name" value="FimV_C"/>
</dbReference>
<dbReference type="Gene3D" id="3.10.350.10">
    <property type="entry name" value="LysM domain"/>
    <property type="match status" value="1"/>
</dbReference>
<dbReference type="EMBL" id="AWXU01000030">
    <property type="protein sequence ID" value="KFN49748.1"/>
    <property type="molecule type" value="Genomic_DNA"/>
</dbReference>
<feature type="region of interest" description="Disordered" evidence="2">
    <location>
        <begin position="652"/>
        <end position="688"/>
    </location>
</feature>
<feature type="chain" id="PRO_5001869555" description="FimV N-terminal domain-containing protein" evidence="3">
    <location>
        <begin position="24"/>
        <end position="802"/>
    </location>
</feature>
<name>A0A091BAP7_9GAMM</name>
<dbReference type="NCBIfam" id="TIGR03504">
    <property type="entry name" value="FimV_Cterm"/>
    <property type="match status" value="1"/>
</dbReference>
<evidence type="ECO:0000256" key="2">
    <source>
        <dbReference type="SAM" id="MobiDB-lite"/>
    </source>
</evidence>
<feature type="region of interest" description="Disordered" evidence="2">
    <location>
        <begin position="163"/>
        <end position="254"/>
    </location>
</feature>
<dbReference type="PRINTS" id="PR01217">
    <property type="entry name" value="PRICHEXTENSN"/>
</dbReference>
<feature type="domain" description="FimV N-terminal" evidence="4">
    <location>
        <begin position="24"/>
        <end position="132"/>
    </location>
</feature>
<dbReference type="Proteomes" id="UP000029391">
    <property type="component" value="Unassembled WGS sequence"/>
</dbReference>
<dbReference type="CDD" id="cd00118">
    <property type="entry name" value="LysM"/>
    <property type="match status" value="1"/>
</dbReference>
<dbReference type="InterPro" id="IPR020012">
    <property type="entry name" value="LysM_FimV"/>
</dbReference>
<feature type="region of interest" description="Disordered" evidence="2">
    <location>
        <begin position="456"/>
        <end position="475"/>
    </location>
</feature>
<dbReference type="STRING" id="1121013.GCA_000426365_00151"/>
<dbReference type="NCBIfam" id="TIGR03505">
    <property type="entry name" value="FimV_core"/>
    <property type="match status" value="1"/>
</dbReference>
<dbReference type="OrthoDB" id="5298707at2"/>
<feature type="region of interest" description="Disordered" evidence="2">
    <location>
        <begin position="333"/>
        <end position="400"/>
    </location>
</feature>
<dbReference type="Pfam" id="PF25800">
    <property type="entry name" value="FimV_N"/>
    <property type="match status" value="1"/>
</dbReference>
<keyword evidence="1" id="KW-0175">Coiled coil</keyword>
<keyword evidence="6" id="KW-1185">Reference proteome</keyword>
<feature type="coiled-coil region" evidence="1">
    <location>
        <begin position="402"/>
        <end position="443"/>
    </location>
</feature>
<dbReference type="PANTHER" id="PTHR47771">
    <property type="entry name" value="LD27203P-RELATED"/>
    <property type="match status" value="1"/>
</dbReference>
<evidence type="ECO:0000256" key="1">
    <source>
        <dbReference type="SAM" id="Coils"/>
    </source>
</evidence>
<dbReference type="AlphaFoldDB" id="A0A091BAP7"/>
<reference evidence="5 6" key="1">
    <citation type="submission" date="2013-09" db="EMBL/GenBank/DDBJ databases">
        <title>Genome sequencing of Arenimonas composti.</title>
        <authorList>
            <person name="Chen F."/>
            <person name="Wang G."/>
        </authorList>
    </citation>
    <scope>NUCLEOTIDE SEQUENCE [LARGE SCALE GENOMIC DNA]</scope>
    <source>
        <strain evidence="5 6">TR7-09</strain>
    </source>
</reference>
<comment type="caution">
    <text evidence="5">The sequence shown here is derived from an EMBL/GenBank/DDBJ whole genome shotgun (WGS) entry which is preliminary data.</text>
</comment>
<evidence type="ECO:0000313" key="5">
    <source>
        <dbReference type="EMBL" id="KFN49748.1"/>
    </source>
</evidence>
<proteinExistence type="predicted"/>
<evidence type="ECO:0000259" key="4">
    <source>
        <dbReference type="Pfam" id="PF25800"/>
    </source>
</evidence>
<gene>
    <name evidence="5" type="ORF">P873_09325</name>
</gene>
<dbReference type="PANTHER" id="PTHR47771:SF14">
    <property type="entry name" value="RH73259P"/>
    <property type="match status" value="1"/>
</dbReference>
<dbReference type="Gene3D" id="1.20.58.2200">
    <property type="match status" value="1"/>
</dbReference>
<dbReference type="InterPro" id="IPR036779">
    <property type="entry name" value="LysM_dom_sf"/>
</dbReference>
<dbReference type="eggNOG" id="COG3170">
    <property type="taxonomic scope" value="Bacteria"/>
</dbReference>
<accession>A0A091BAP7</accession>
<feature type="compositionally biased region" description="Low complexity" evidence="2">
    <location>
        <begin position="351"/>
        <end position="393"/>
    </location>
</feature>
<feature type="signal peptide" evidence="3">
    <location>
        <begin position="1"/>
        <end position="23"/>
    </location>
</feature>
<evidence type="ECO:0000256" key="3">
    <source>
        <dbReference type="SAM" id="SignalP"/>
    </source>
</evidence>
<evidence type="ECO:0000313" key="6">
    <source>
        <dbReference type="Proteomes" id="UP000029391"/>
    </source>
</evidence>
<keyword evidence="3" id="KW-0732">Signal</keyword>
<organism evidence="5 6">
    <name type="scientific">Arenimonas composti TR7-09 = DSM 18010</name>
    <dbReference type="NCBI Taxonomy" id="1121013"/>
    <lineage>
        <taxon>Bacteria</taxon>
        <taxon>Pseudomonadati</taxon>
        <taxon>Pseudomonadota</taxon>
        <taxon>Gammaproteobacteria</taxon>
        <taxon>Lysobacterales</taxon>
        <taxon>Lysobacteraceae</taxon>
        <taxon>Arenimonas</taxon>
    </lineage>
</organism>
<feature type="compositionally biased region" description="Pro residues" evidence="2">
    <location>
        <begin position="206"/>
        <end position="249"/>
    </location>
</feature>